<dbReference type="EMBL" id="LVYD01000001">
    <property type="protein sequence ID" value="OQP66929.1"/>
    <property type="molecule type" value="Genomic_DNA"/>
</dbReference>
<evidence type="ECO:0000256" key="2">
    <source>
        <dbReference type="SAM" id="Phobius"/>
    </source>
</evidence>
<proteinExistence type="predicted"/>
<dbReference type="Proteomes" id="UP000192796">
    <property type="component" value="Unassembled WGS sequence"/>
</dbReference>
<keyword evidence="2" id="KW-1133">Transmembrane helix</keyword>
<dbReference type="AlphaFoldDB" id="A0A1V9G8F7"/>
<sequence>MKRRFWFGKAVMILVFCTAFVMLFSFIVMSIWNAVLPAVLGVKVITFWQALGILVLSKILFSGFGGFAHKREHFRNRFRQKMMDKWEKMTPEEKQKFKDELKNRCRGWGGRFSESNFTTNEPGANKPDL</sequence>
<keyword evidence="4" id="KW-1185">Reference proteome</keyword>
<evidence type="ECO:0000313" key="4">
    <source>
        <dbReference type="Proteomes" id="UP000192796"/>
    </source>
</evidence>
<protein>
    <submittedName>
        <fullName evidence="3">Uncharacterized protein</fullName>
    </submittedName>
</protein>
<reference evidence="3 4" key="1">
    <citation type="submission" date="2016-03" db="EMBL/GenBank/DDBJ databases">
        <title>Niastella vici sp. nov., isolated from farmland soil.</title>
        <authorList>
            <person name="Chen L."/>
            <person name="Wang D."/>
            <person name="Yang S."/>
            <person name="Wang G."/>
        </authorList>
    </citation>
    <scope>NUCLEOTIDE SEQUENCE [LARGE SCALE GENOMIC DNA]</scope>
    <source>
        <strain evidence="3 4">DJ57</strain>
    </source>
</reference>
<feature type="compositionally biased region" description="Polar residues" evidence="1">
    <location>
        <begin position="113"/>
        <end position="122"/>
    </location>
</feature>
<keyword evidence="2" id="KW-0472">Membrane</keyword>
<dbReference type="STRING" id="1703345.A3860_00790"/>
<name>A0A1V9G8F7_9BACT</name>
<organism evidence="3 4">
    <name type="scientific">Niastella vici</name>
    <dbReference type="NCBI Taxonomy" id="1703345"/>
    <lineage>
        <taxon>Bacteria</taxon>
        <taxon>Pseudomonadati</taxon>
        <taxon>Bacteroidota</taxon>
        <taxon>Chitinophagia</taxon>
        <taxon>Chitinophagales</taxon>
        <taxon>Chitinophagaceae</taxon>
        <taxon>Niastella</taxon>
    </lineage>
</organism>
<feature type="transmembrane region" description="Helical" evidence="2">
    <location>
        <begin position="47"/>
        <end position="69"/>
    </location>
</feature>
<gene>
    <name evidence="3" type="ORF">A3860_00790</name>
</gene>
<accession>A0A1V9G8F7</accession>
<evidence type="ECO:0000256" key="1">
    <source>
        <dbReference type="SAM" id="MobiDB-lite"/>
    </source>
</evidence>
<feature type="transmembrane region" description="Helical" evidence="2">
    <location>
        <begin position="12"/>
        <end position="35"/>
    </location>
</feature>
<comment type="caution">
    <text evidence="3">The sequence shown here is derived from an EMBL/GenBank/DDBJ whole genome shotgun (WGS) entry which is preliminary data.</text>
</comment>
<evidence type="ECO:0000313" key="3">
    <source>
        <dbReference type="EMBL" id="OQP66929.1"/>
    </source>
</evidence>
<keyword evidence="2" id="KW-0812">Transmembrane</keyword>
<feature type="region of interest" description="Disordered" evidence="1">
    <location>
        <begin position="110"/>
        <end position="129"/>
    </location>
</feature>
<dbReference type="OrthoDB" id="1099872at2"/>
<dbReference type="RefSeq" id="WP_143773886.1">
    <property type="nucleotide sequence ID" value="NZ_LVYD01000001.1"/>
</dbReference>